<comment type="caution">
    <text evidence="2">The sequence shown here is derived from an EMBL/GenBank/DDBJ whole genome shotgun (WGS) entry which is preliminary data.</text>
</comment>
<feature type="transmembrane region" description="Helical" evidence="1">
    <location>
        <begin position="97"/>
        <end position="117"/>
    </location>
</feature>
<proteinExistence type="predicted"/>
<keyword evidence="1" id="KW-0812">Transmembrane</keyword>
<organism evidence="2 3">
    <name type="scientific">Seonamhaeicola maritimus</name>
    <dbReference type="NCBI Taxonomy" id="2591822"/>
    <lineage>
        <taxon>Bacteria</taxon>
        <taxon>Pseudomonadati</taxon>
        <taxon>Bacteroidota</taxon>
        <taxon>Flavobacteriia</taxon>
        <taxon>Flavobacteriales</taxon>
        <taxon>Flavobacteriaceae</taxon>
    </lineage>
</organism>
<dbReference type="EMBL" id="VRKQ01000010">
    <property type="protein sequence ID" value="TXG37003.1"/>
    <property type="molecule type" value="Genomic_DNA"/>
</dbReference>
<dbReference type="RefSeq" id="WP_147768100.1">
    <property type="nucleotide sequence ID" value="NZ_CANNCE010000002.1"/>
</dbReference>
<keyword evidence="1" id="KW-0472">Membrane</keyword>
<protein>
    <submittedName>
        <fullName evidence="2">Uncharacterized protein</fullName>
    </submittedName>
</protein>
<evidence type="ECO:0000256" key="1">
    <source>
        <dbReference type="SAM" id="Phobius"/>
    </source>
</evidence>
<accession>A0A5C7GHN7</accession>
<evidence type="ECO:0000313" key="3">
    <source>
        <dbReference type="Proteomes" id="UP000321080"/>
    </source>
</evidence>
<dbReference type="AlphaFoldDB" id="A0A5C7GHN7"/>
<keyword evidence="3" id="KW-1185">Reference proteome</keyword>
<dbReference type="Proteomes" id="UP000321080">
    <property type="component" value="Unassembled WGS sequence"/>
</dbReference>
<evidence type="ECO:0000313" key="2">
    <source>
        <dbReference type="EMBL" id="TXG37003.1"/>
    </source>
</evidence>
<sequence>MKAIKTQLKLVAICLSTVIILQNCTVYQSATVSLKEASKSNTKVKVVTLDKKTMKFTRISLEDNIFYGTKLNGDEISKTPINETDLKKVHLKDKSKSTLLSIGGSVIIIVGILGLIVHDSLNNMSSGITF</sequence>
<gene>
    <name evidence="2" type="ORF">FUA22_10565</name>
</gene>
<dbReference type="OrthoDB" id="1453201at2"/>
<keyword evidence="1" id="KW-1133">Transmembrane helix</keyword>
<reference evidence="2 3" key="1">
    <citation type="submission" date="2019-08" db="EMBL/GenBank/DDBJ databases">
        <title>Seonamhaeicola sediminis sp. nov., isolated from marine sediment.</title>
        <authorList>
            <person name="Cao W.R."/>
        </authorList>
    </citation>
    <scope>NUCLEOTIDE SEQUENCE [LARGE SCALE GENOMIC DNA]</scope>
    <source>
        <strain evidence="2 3">1505</strain>
    </source>
</reference>
<name>A0A5C7GHN7_9FLAO</name>